<dbReference type="PANTHER" id="PTHR10334">
    <property type="entry name" value="CYSTEINE-RICH SECRETORY PROTEIN-RELATED"/>
    <property type="match status" value="1"/>
</dbReference>
<dbReference type="InterPro" id="IPR001283">
    <property type="entry name" value="CRISP-related"/>
</dbReference>
<dbReference type="GO" id="GO:0006508">
    <property type="term" value="P:proteolysis"/>
    <property type="evidence" value="ECO:0007669"/>
    <property type="project" value="InterPro"/>
</dbReference>
<reference evidence="6 7" key="1">
    <citation type="submission" date="2018-08" db="EMBL/GenBank/DDBJ databases">
        <title>Aphanomyces genome sequencing and annotation.</title>
        <authorList>
            <person name="Minardi D."/>
            <person name="Oidtmann B."/>
            <person name="Van Der Giezen M."/>
            <person name="Studholme D.J."/>
        </authorList>
    </citation>
    <scope>NUCLEOTIDE SEQUENCE [LARGE SCALE GENOMIC DNA]</scope>
    <source>
        <strain evidence="6 7">Yx</strain>
    </source>
</reference>
<dbReference type="VEuPathDB" id="FungiDB:H257_03550"/>
<comment type="caution">
    <text evidence="6">The sequence shown here is derived from an EMBL/GenBank/DDBJ whole genome shotgun (WGS) entry which is preliminary data.</text>
</comment>
<protein>
    <recommendedName>
        <fullName evidence="5">SCP domain-containing protein</fullName>
    </recommendedName>
</protein>
<evidence type="ECO:0000256" key="2">
    <source>
        <dbReference type="ARBA" id="ARBA00023157"/>
    </source>
</evidence>
<dbReference type="CDD" id="cd01100">
    <property type="entry name" value="APPLE_Factor_XI_like"/>
    <property type="match status" value="1"/>
</dbReference>
<sequence>MWSTTLLSATILAVLALMPSSVTSASVCAIVEAGVDYYGNDLVATFHDNHADCCSDCQSTDRCVVYTWRDGVCYLKHTKGTPEYVPGVTSAALPAQPGGSRTCGKVERDVDYPGNDIARTNTANAADCCTQCAANNACVVSVWYKGACYLKDNDINKIKVVGARAYHVQKDGNTPKPTTPPLSSTVKPQPTPPPSGKGDLAAQVTYQLSIIRQAHGLNAVEYDADMAAGMQAWADDCSQHPNGGHGGPYGVQNLAPALICGDNCMTQDGPSWWWYDEIKDWDFNTNKCNVGNEACGHFENSMGTWVTHVGCGWSSCFNPSIGKIDPLLWCNYRGNGDDHPIPPPLVPQDQIKASLTAAFKRR</sequence>
<accession>A0A396ZWI2</accession>
<evidence type="ECO:0000256" key="3">
    <source>
        <dbReference type="SAM" id="MobiDB-lite"/>
    </source>
</evidence>
<name>A0A396ZWI2_APHAT</name>
<evidence type="ECO:0000256" key="1">
    <source>
        <dbReference type="ARBA" id="ARBA00022737"/>
    </source>
</evidence>
<dbReference type="InterPro" id="IPR014044">
    <property type="entry name" value="CAP_dom"/>
</dbReference>
<dbReference type="EMBL" id="QUTA01011984">
    <property type="protein sequence ID" value="RHX98007.1"/>
    <property type="molecule type" value="Genomic_DNA"/>
</dbReference>
<feature type="signal peptide" evidence="4">
    <location>
        <begin position="1"/>
        <end position="24"/>
    </location>
</feature>
<dbReference type="Pfam" id="PF14295">
    <property type="entry name" value="PAN_4"/>
    <property type="match status" value="2"/>
</dbReference>
<evidence type="ECO:0000259" key="5">
    <source>
        <dbReference type="SMART" id="SM00198"/>
    </source>
</evidence>
<keyword evidence="1" id="KW-0677">Repeat</keyword>
<dbReference type="CDD" id="cd05380">
    <property type="entry name" value="CAP_euk"/>
    <property type="match status" value="1"/>
</dbReference>
<keyword evidence="2" id="KW-1015">Disulfide bond</keyword>
<dbReference type="Gene3D" id="3.40.33.10">
    <property type="entry name" value="CAP"/>
    <property type="match status" value="1"/>
</dbReference>
<evidence type="ECO:0000256" key="4">
    <source>
        <dbReference type="SAM" id="SignalP"/>
    </source>
</evidence>
<dbReference type="InterPro" id="IPR000177">
    <property type="entry name" value="Apple"/>
</dbReference>
<keyword evidence="4" id="KW-0732">Signal</keyword>
<dbReference type="InterPro" id="IPR003609">
    <property type="entry name" value="Pan_app"/>
</dbReference>
<dbReference type="AlphaFoldDB" id="A0A396ZWI2"/>
<feature type="domain" description="SCP" evidence="5">
    <location>
        <begin position="205"/>
        <end position="340"/>
    </location>
</feature>
<proteinExistence type="predicted"/>
<feature type="chain" id="PRO_5017284932" description="SCP domain-containing protein" evidence="4">
    <location>
        <begin position="25"/>
        <end position="362"/>
    </location>
</feature>
<feature type="region of interest" description="Disordered" evidence="3">
    <location>
        <begin position="169"/>
        <end position="199"/>
    </location>
</feature>
<dbReference type="Proteomes" id="UP000266239">
    <property type="component" value="Unassembled WGS sequence"/>
</dbReference>
<evidence type="ECO:0000313" key="7">
    <source>
        <dbReference type="Proteomes" id="UP000266239"/>
    </source>
</evidence>
<gene>
    <name evidence="6" type="ORF">DYB25_008035</name>
</gene>
<dbReference type="Pfam" id="PF00188">
    <property type="entry name" value="CAP"/>
    <property type="match status" value="1"/>
</dbReference>
<dbReference type="InterPro" id="IPR035940">
    <property type="entry name" value="CAP_sf"/>
</dbReference>
<dbReference type="GO" id="GO:0005576">
    <property type="term" value="C:extracellular region"/>
    <property type="evidence" value="ECO:0007669"/>
    <property type="project" value="InterPro"/>
</dbReference>
<dbReference type="Gene3D" id="3.50.4.10">
    <property type="entry name" value="Hepatocyte Growth Factor"/>
    <property type="match status" value="2"/>
</dbReference>
<dbReference type="SUPFAM" id="SSF55797">
    <property type="entry name" value="PR-1-like"/>
    <property type="match status" value="1"/>
</dbReference>
<organism evidence="6 7">
    <name type="scientific">Aphanomyces astaci</name>
    <name type="common">Crayfish plague agent</name>
    <dbReference type="NCBI Taxonomy" id="112090"/>
    <lineage>
        <taxon>Eukaryota</taxon>
        <taxon>Sar</taxon>
        <taxon>Stramenopiles</taxon>
        <taxon>Oomycota</taxon>
        <taxon>Saprolegniomycetes</taxon>
        <taxon>Saprolegniales</taxon>
        <taxon>Verrucalvaceae</taxon>
        <taxon>Aphanomyces</taxon>
    </lineage>
</organism>
<evidence type="ECO:0000313" key="6">
    <source>
        <dbReference type="EMBL" id="RHX98007.1"/>
    </source>
</evidence>
<dbReference type="SMART" id="SM00198">
    <property type="entry name" value="SCP"/>
    <property type="match status" value="1"/>
</dbReference>